<sequence length="729" mass="76447">MASPTVEQGRASSATPSKLVGLPTGRSATPKSASAQTPPAKLDDDTIEDVIQRATASAGAGPPPGKDTRTQLFVGNLPYRVRWQDLKDLFRKAGTVLRADVSLGPDNRSRGYGTVLLATAEDAGKATDMYNGYVWQNRTLEVRPDRLPPELDMGLNHGNPSGGVSTVPVTNPMVPLAVPQPGHALDPLSRPMSAALGQDAPAHSPGIFAPSPFGPSPSNWSNTAFQGGASNRQLFIGNLPFQCQWQDLKDLFRAAGQILRADVALGPDGRSRGFGTVVYAKESDAARAVTMFNGYDYNGRILKVHYDRYSPTNQSGTLSPTSMHAVVSGPLGIMVPPLQTENVPPSNHQSGSMHLAMPQTPEYMLFPPRSQPASPFEQYPSATQMHALMNAYERAALSPPPGGRNVLDSAGLPPSDPGSPGYGPGSPHMSQNLNPHPHPGPITLPPVGVTQFPPASALSPLLTRAGGLPPMTPSMPGFNFNPQAVATPPLHPHFLSPGLGPFSPQLHSPPFVPSAPNPYLNPAPGAPPRLPNAPSSLFSNGPGAFGMHHAPSTTHSGYFPPPHDTGYFISVPPGEGNKEKEQEGGSIAHSETPQIGLDGAPTGGITTSFDVGDGLALQLRDVKLDESDPIVGDVPRRPSMGPARSSLPEVAKIDVTGSTESALAITPDEETGTVLGLGLGTTRVSSVLRNNLNDEPGFGPVGVVTDAQAGTPPPREYVLEYKPPSHDVI</sequence>
<dbReference type="SUPFAM" id="SSF54928">
    <property type="entry name" value="RNA-binding domain, RBD"/>
    <property type="match status" value="2"/>
</dbReference>
<dbReference type="GO" id="GO:0003729">
    <property type="term" value="F:mRNA binding"/>
    <property type="evidence" value="ECO:0007669"/>
    <property type="project" value="TreeGrafter"/>
</dbReference>
<feature type="region of interest" description="Disordered" evidence="3">
    <location>
        <begin position="706"/>
        <end position="729"/>
    </location>
</feature>
<feature type="region of interest" description="Disordered" evidence="3">
    <location>
        <begin position="513"/>
        <end position="537"/>
    </location>
</feature>
<dbReference type="InterPro" id="IPR000504">
    <property type="entry name" value="RRM_dom"/>
</dbReference>
<feature type="domain" description="RRM" evidence="4">
    <location>
        <begin position="232"/>
        <end position="309"/>
    </location>
</feature>
<dbReference type="Gene3D" id="3.30.70.330">
    <property type="match status" value="2"/>
</dbReference>
<dbReference type="EMBL" id="CP059661">
    <property type="protein sequence ID" value="QRW18760.1"/>
    <property type="molecule type" value="Genomic_DNA"/>
</dbReference>
<dbReference type="SMART" id="SM00360">
    <property type="entry name" value="RRM"/>
    <property type="match status" value="2"/>
</dbReference>
<feature type="region of interest" description="Disordered" evidence="3">
    <location>
        <begin position="1"/>
        <end position="44"/>
    </location>
</feature>
<feature type="compositionally biased region" description="Pro residues" evidence="3">
    <location>
        <begin position="513"/>
        <end position="531"/>
    </location>
</feature>
<dbReference type="Pfam" id="PF00076">
    <property type="entry name" value="RRM_1"/>
    <property type="match status" value="2"/>
</dbReference>
<evidence type="ECO:0000256" key="1">
    <source>
        <dbReference type="ARBA" id="ARBA00022884"/>
    </source>
</evidence>
<dbReference type="GO" id="GO:0005737">
    <property type="term" value="C:cytoplasm"/>
    <property type="evidence" value="ECO:0007669"/>
    <property type="project" value="TreeGrafter"/>
</dbReference>
<dbReference type="FunFam" id="3.30.70.330:FF:000145">
    <property type="entry name" value="Putative RNP domain-containing protein"/>
    <property type="match status" value="2"/>
</dbReference>
<feature type="region of interest" description="Disordered" evidence="3">
    <location>
        <begin position="573"/>
        <end position="594"/>
    </location>
</feature>
<dbReference type="Proteomes" id="UP000650533">
    <property type="component" value="Chromosome 4"/>
</dbReference>
<evidence type="ECO:0000256" key="2">
    <source>
        <dbReference type="PROSITE-ProRule" id="PRU00176"/>
    </source>
</evidence>
<protein>
    <submittedName>
        <fullName evidence="5">RNA recognition motif protein</fullName>
    </submittedName>
</protein>
<dbReference type="GO" id="GO:1990904">
    <property type="term" value="C:ribonucleoprotein complex"/>
    <property type="evidence" value="ECO:0007669"/>
    <property type="project" value="TreeGrafter"/>
</dbReference>
<evidence type="ECO:0000313" key="6">
    <source>
        <dbReference type="Proteomes" id="UP000650533"/>
    </source>
</evidence>
<dbReference type="GO" id="GO:0005634">
    <property type="term" value="C:nucleus"/>
    <property type="evidence" value="ECO:0007669"/>
    <property type="project" value="TreeGrafter"/>
</dbReference>
<gene>
    <name evidence="5" type="ORF">RhiXN_00166</name>
</gene>
<dbReference type="PROSITE" id="PS50102">
    <property type="entry name" value="RRM"/>
    <property type="match status" value="2"/>
</dbReference>
<feature type="compositionally biased region" description="Polar residues" evidence="3">
    <location>
        <begin position="26"/>
        <end position="37"/>
    </location>
</feature>
<dbReference type="InterPro" id="IPR012677">
    <property type="entry name" value="Nucleotide-bd_a/b_plait_sf"/>
</dbReference>
<evidence type="ECO:0000256" key="3">
    <source>
        <dbReference type="SAM" id="MobiDB-lite"/>
    </source>
</evidence>
<dbReference type="KEGG" id="rsx:RhiXN_00166"/>
<dbReference type="InterPro" id="IPR050374">
    <property type="entry name" value="RRT5_SRSF_SR"/>
</dbReference>
<proteinExistence type="predicted"/>
<feature type="region of interest" description="Disordered" evidence="3">
    <location>
        <begin position="396"/>
        <end position="443"/>
    </location>
</feature>
<organism evidence="5 6">
    <name type="scientific">Rhizoctonia solani</name>
    <dbReference type="NCBI Taxonomy" id="456999"/>
    <lineage>
        <taxon>Eukaryota</taxon>
        <taxon>Fungi</taxon>
        <taxon>Dikarya</taxon>
        <taxon>Basidiomycota</taxon>
        <taxon>Agaricomycotina</taxon>
        <taxon>Agaricomycetes</taxon>
        <taxon>Cantharellales</taxon>
        <taxon>Ceratobasidiaceae</taxon>
        <taxon>Rhizoctonia</taxon>
    </lineage>
</organism>
<feature type="domain" description="RRM" evidence="4">
    <location>
        <begin position="70"/>
        <end position="147"/>
    </location>
</feature>
<dbReference type="AlphaFoldDB" id="A0A8H8NSL6"/>
<feature type="compositionally biased region" description="Basic and acidic residues" evidence="3">
    <location>
        <begin position="717"/>
        <end position="729"/>
    </location>
</feature>
<accession>A0A8H8NSL6</accession>
<dbReference type="GeneID" id="67022448"/>
<name>A0A8H8NSL6_9AGAM</name>
<evidence type="ECO:0000313" key="5">
    <source>
        <dbReference type="EMBL" id="QRW18760.1"/>
    </source>
</evidence>
<reference evidence="5" key="1">
    <citation type="submission" date="2020-05" db="EMBL/GenBank/DDBJ databases">
        <title>Evolutionary and genomic comparisons of hybrid uninucleate and nonhybrid Rhizoctonia fungi.</title>
        <authorList>
            <person name="Li C."/>
            <person name="Chen X."/>
        </authorList>
    </citation>
    <scope>NUCLEOTIDE SEQUENCE</scope>
    <source>
        <strain evidence="5">AG-1 IA</strain>
    </source>
</reference>
<dbReference type="PANTHER" id="PTHR23003:SF64">
    <property type="entry name" value="RRM DOMAIN-CONTAINING PROTEIN"/>
    <property type="match status" value="1"/>
</dbReference>
<dbReference type="InterPro" id="IPR035979">
    <property type="entry name" value="RBD_domain_sf"/>
</dbReference>
<keyword evidence="1 2" id="KW-0694">RNA-binding</keyword>
<dbReference type="RefSeq" id="XP_043178997.1">
    <property type="nucleotide sequence ID" value="XM_043319985.1"/>
</dbReference>
<evidence type="ECO:0000259" key="4">
    <source>
        <dbReference type="PROSITE" id="PS50102"/>
    </source>
</evidence>
<dbReference type="PANTHER" id="PTHR23003">
    <property type="entry name" value="RNA RECOGNITION MOTIF RRM DOMAIN CONTAINING PROTEIN"/>
    <property type="match status" value="1"/>
</dbReference>